<evidence type="ECO:0000256" key="2">
    <source>
        <dbReference type="ARBA" id="ARBA00023043"/>
    </source>
</evidence>
<feature type="repeat" description="ANK" evidence="3">
    <location>
        <begin position="490"/>
        <end position="523"/>
    </location>
</feature>
<dbReference type="InterPro" id="IPR002110">
    <property type="entry name" value="Ankyrin_rpt"/>
</dbReference>
<evidence type="ECO:0000313" key="6">
    <source>
        <dbReference type="EMBL" id="CAH3024859.1"/>
    </source>
</evidence>
<dbReference type="Gene3D" id="1.25.40.20">
    <property type="entry name" value="Ankyrin repeat-containing domain"/>
    <property type="match status" value="4"/>
</dbReference>
<feature type="repeat" description="ANK" evidence="3">
    <location>
        <begin position="287"/>
        <end position="319"/>
    </location>
</feature>
<dbReference type="PROSITE" id="PS50088">
    <property type="entry name" value="ANK_REPEAT"/>
    <property type="match status" value="9"/>
</dbReference>
<evidence type="ECO:0000256" key="4">
    <source>
        <dbReference type="SAM" id="MobiDB-lite"/>
    </source>
</evidence>
<keyword evidence="5" id="KW-1133">Transmembrane helix</keyword>
<dbReference type="SMART" id="SM00248">
    <property type="entry name" value="ANK"/>
    <property type="match status" value="16"/>
</dbReference>
<keyword evidence="1" id="KW-0677">Repeat</keyword>
<keyword evidence="7" id="KW-1185">Reference proteome</keyword>
<proteinExistence type="predicted"/>
<evidence type="ECO:0008006" key="8">
    <source>
        <dbReference type="Google" id="ProtNLM"/>
    </source>
</evidence>
<evidence type="ECO:0000256" key="3">
    <source>
        <dbReference type="PROSITE-ProRule" id="PRU00023"/>
    </source>
</evidence>
<feature type="repeat" description="ANK" evidence="3">
    <location>
        <begin position="251"/>
        <end position="283"/>
    </location>
</feature>
<dbReference type="PROSITE" id="PS50297">
    <property type="entry name" value="ANK_REP_REGION"/>
    <property type="match status" value="9"/>
</dbReference>
<comment type="caution">
    <text evidence="6">The sequence shown here is derived from an EMBL/GenBank/DDBJ whole genome shotgun (WGS) entry which is preliminary data.</text>
</comment>
<sequence>RVSLRSDSSGDHHTDAKGNAAAITGTSTKHARFKHHQKAGKGNKLQKLHLAAFSGNEEEVRKLLGKGVDVNAKDTFGKTPLHNAILGKHVTIVELLLKSGADVKCLDERGDTPLHNAVRVDSEAIVVLLLNNTKSKSNAKGFGSYTPLHIAAQIDSVDICKQLVEHNGDISQRAEDKMTPFGMAVSKGSQSVAEYFVSIVDEKQLDKDNLLCNADNEGSTLLHLAVDSGIPQIVSLCLQIGANVRQTKEADNSTAFHLACTQGSLEIVQLLVGADPDLCKEEILDEQGMVPLHRAALNNHESVVSYLVDEGAPVDPRDIQGRTPLFLAASAGGTDTVKSLMDRGADITLKDVELRSPLHAAIVDGDSSTMEALLKSPAAKALVVDKDVTGYTPVHYAARDGYLQHITLFISKNKAARQVTSDSLDTPLHIVARYGWLQIAEALLVKRNVRIINLQNNKGKTPLHYACHEGHEHIAKLLLKKGATIERDHHDRTPLHMAAVKGSERCVEYILQTHPESLNALDKHQNTALNLAATTGHASLVSYLLSVKEQEILLNKYNQNVLDLAISNNKEKVAMAIIEHSRWKEVIDTTEGGGVSQIQTLVAEMPDVAEVTYDLRLIQGKQSTTSPLEHSLDALKTMAERRRERCLTHPVCYVLMNIKWKKFGWITFIVNLLLYLAFLLPFTALAVNLKINICVLCNYSFCNETPAIPNGQSVSQSAK</sequence>
<keyword evidence="5" id="KW-0472">Membrane</keyword>
<reference evidence="6 7" key="1">
    <citation type="submission" date="2022-05" db="EMBL/GenBank/DDBJ databases">
        <authorList>
            <consortium name="Genoscope - CEA"/>
            <person name="William W."/>
        </authorList>
    </citation>
    <scope>NUCLEOTIDE SEQUENCE [LARGE SCALE GENOMIC DNA]</scope>
</reference>
<dbReference type="InterPro" id="IPR036770">
    <property type="entry name" value="Ankyrin_rpt-contain_sf"/>
</dbReference>
<feature type="repeat" description="ANK" evidence="3">
    <location>
        <begin position="320"/>
        <end position="352"/>
    </location>
</feature>
<feature type="transmembrane region" description="Helical" evidence="5">
    <location>
        <begin position="663"/>
        <end position="687"/>
    </location>
</feature>
<feature type="repeat" description="ANK" evidence="3">
    <location>
        <begin position="143"/>
        <end position="175"/>
    </location>
</feature>
<dbReference type="SUPFAM" id="SSF48403">
    <property type="entry name" value="Ankyrin repeat"/>
    <property type="match status" value="2"/>
</dbReference>
<dbReference type="EMBL" id="CALNXI010000325">
    <property type="protein sequence ID" value="CAH3024859.1"/>
    <property type="molecule type" value="Genomic_DNA"/>
</dbReference>
<evidence type="ECO:0000256" key="1">
    <source>
        <dbReference type="ARBA" id="ARBA00022737"/>
    </source>
</evidence>
<name>A0ABN8M5F4_9CNID</name>
<protein>
    <recommendedName>
        <fullName evidence="8">Transient receptor potential cation channel subfamily A member 1</fullName>
    </recommendedName>
</protein>
<feature type="compositionally biased region" description="Basic residues" evidence="4">
    <location>
        <begin position="29"/>
        <end position="44"/>
    </location>
</feature>
<feature type="repeat" description="ANK" evidence="3">
    <location>
        <begin position="458"/>
        <end position="490"/>
    </location>
</feature>
<organism evidence="6 7">
    <name type="scientific">Porites evermanni</name>
    <dbReference type="NCBI Taxonomy" id="104178"/>
    <lineage>
        <taxon>Eukaryota</taxon>
        <taxon>Metazoa</taxon>
        <taxon>Cnidaria</taxon>
        <taxon>Anthozoa</taxon>
        <taxon>Hexacorallia</taxon>
        <taxon>Scleractinia</taxon>
        <taxon>Fungiina</taxon>
        <taxon>Poritidae</taxon>
        <taxon>Porites</taxon>
    </lineage>
</organism>
<feature type="repeat" description="ANK" evidence="3">
    <location>
        <begin position="217"/>
        <end position="249"/>
    </location>
</feature>
<feature type="repeat" description="ANK" evidence="3">
    <location>
        <begin position="76"/>
        <end position="108"/>
    </location>
</feature>
<gene>
    <name evidence="6" type="ORF">PEVE_00024310</name>
</gene>
<feature type="repeat" description="ANK" evidence="3">
    <location>
        <begin position="43"/>
        <end position="75"/>
    </location>
</feature>
<feature type="region of interest" description="Disordered" evidence="4">
    <location>
        <begin position="1"/>
        <end position="44"/>
    </location>
</feature>
<keyword evidence="2 3" id="KW-0040">ANK repeat</keyword>
<dbReference type="PANTHER" id="PTHR24173">
    <property type="entry name" value="ANKYRIN REPEAT CONTAINING"/>
    <property type="match status" value="1"/>
</dbReference>
<evidence type="ECO:0000313" key="7">
    <source>
        <dbReference type="Proteomes" id="UP001159427"/>
    </source>
</evidence>
<dbReference type="Pfam" id="PF12796">
    <property type="entry name" value="Ank_2"/>
    <property type="match status" value="5"/>
</dbReference>
<dbReference type="PANTHER" id="PTHR24173:SF74">
    <property type="entry name" value="ANKYRIN REPEAT DOMAIN-CONTAINING PROTEIN 16"/>
    <property type="match status" value="1"/>
</dbReference>
<dbReference type="Proteomes" id="UP001159427">
    <property type="component" value="Unassembled WGS sequence"/>
</dbReference>
<keyword evidence="5" id="KW-0812">Transmembrane</keyword>
<evidence type="ECO:0000256" key="5">
    <source>
        <dbReference type="SAM" id="Phobius"/>
    </source>
</evidence>
<accession>A0ABN8M5F4</accession>
<feature type="non-terminal residue" evidence="6">
    <location>
        <position position="1"/>
    </location>
</feature>